<keyword evidence="2" id="KW-0812">Transmembrane</keyword>
<name>A0ABV5SM79_9MICO</name>
<evidence type="ECO:0000256" key="1">
    <source>
        <dbReference type="ARBA" id="ARBA00007362"/>
    </source>
</evidence>
<dbReference type="Pfam" id="PF00892">
    <property type="entry name" value="EamA"/>
    <property type="match status" value="1"/>
</dbReference>
<comment type="caution">
    <text evidence="4">The sequence shown here is derived from an EMBL/GenBank/DDBJ whole genome shotgun (WGS) entry which is preliminary data.</text>
</comment>
<dbReference type="EMBL" id="JBHMBL010000001">
    <property type="protein sequence ID" value="MFB9641441.1"/>
    <property type="molecule type" value="Genomic_DNA"/>
</dbReference>
<feature type="transmembrane region" description="Helical" evidence="2">
    <location>
        <begin position="145"/>
        <end position="169"/>
    </location>
</feature>
<protein>
    <submittedName>
        <fullName evidence="4">EamA family transporter</fullName>
    </submittedName>
</protein>
<feature type="transmembrane region" description="Helical" evidence="2">
    <location>
        <begin position="243"/>
        <end position="265"/>
    </location>
</feature>
<dbReference type="SUPFAM" id="SSF103481">
    <property type="entry name" value="Multidrug resistance efflux transporter EmrE"/>
    <property type="match status" value="2"/>
</dbReference>
<keyword evidence="5" id="KW-1185">Reference proteome</keyword>
<dbReference type="InterPro" id="IPR000620">
    <property type="entry name" value="EamA_dom"/>
</dbReference>
<dbReference type="Proteomes" id="UP001589667">
    <property type="component" value="Unassembled WGS sequence"/>
</dbReference>
<sequence length="291" mass="29837">MSGGIVLAVLGAALLHGSWNAIAKAIPARLVSSALIGVVYLLVGAIGCLVFPLPPQEVWPYLLISAAVQTAYLVLLTAAYAKTEFGRTYPLTRGIAVLGIALISTVFLGERMTPAQIGGVAVVAIALFALSWSPKGRGGSGNGSGSGGGAAGTLMAVAVGITITAYSVIDGMGVRISGEPFGYASWLFLLQGISIPLVCLVLSRDKVEMLRGMRRHAPMGALGGILSLVAYTIVVWAQSLAPLAVVSALRETGVLAAGAIGYLVFREPFSRWRMTATACAVAGIVAIRLGG</sequence>
<evidence type="ECO:0000256" key="2">
    <source>
        <dbReference type="SAM" id="Phobius"/>
    </source>
</evidence>
<feature type="transmembrane region" description="Helical" evidence="2">
    <location>
        <begin position="91"/>
        <end position="109"/>
    </location>
</feature>
<dbReference type="InterPro" id="IPR037185">
    <property type="entry name" value="EmrE-like"/>
</dbReference>
<evidence type="ECO:0000259" key="3">
    <source>
        <dbReference type="Pfam" id="PF00892"/>
    </source>
</evidence>
<keyword evidence="2" id="KW-0472">Membrane</keyword>
<proteinExistence type="inferred from homology"/>
<feature type="transmembrane region" description="Helical" evidence="2">
    <location>
        <begin position="58"/>
        <end position="79"/>
    </location>
</feature>
<feature type="transmembrane region" description="Helical" evidence="2">
    <location>
        <begin position="181"/>
        <end position="203"/>
    </location>
</feature>
<feature type="transmembrane region" description="Helical" evidence="2">
    <location>
        <begin position="215"/>
        <end position="237"/>
    </location>
</feature>
<comment type="similarity">
    <text evidence="1">Belongs to the EamA transporter family.</text>
</comment>
<accession>A0ABV5SM79</accession>
<gene>
    <name evidence="4" type="ORF">ACFFQV_03955</name>
</gene>
<feature type="transmembrane region" description="Helical" evidence="2">
    <location>
        <begin position="30"/>
        <end position="52"/>
    </location>
</feature>
<feature type="transmembrane region" description="Helical" evidence="2">
    <location>
        <begin position="115"/>
        <end position="133"/>
    </location>
</feature>
<organism evidence="4 5">
    <name type="scientific">Agromyces lapidis</name>
    <dbReference type="NCBI Taxonomy" id="279574"/>
    <lineage>
        <taxon>Bacteria</taxon>
        <taxon>Bacillati</taxon>
        <taxon>Actinomycetota</taxon>
        <taxon>Actinomycetes</taxon>
        <taxon>Micrococcales</taxon>
        <taxon>Microbacteriaceae</taxon>
        <taxon>Agromyces</taxon>
    </lineage>
</organism>
<feature type="transmembrane region" description="Helical" evidence="2">
    <location>
        <begin position="6"/>
        <end position="23"/>
    </location>
</feature>
<evidence type="ECO:0000313" key="4">
    <source>
        <dbReference type="EMBL" id="MFB9641441.1"/>
    </source>
</evidence>
<reference evidence="4 5" key="1">
    <citation type="submission" date="2024-09" db="EMBL/GenBank/DDBJ databases">
        <authorList>
            <person name="Sun Q."/>
            <person name="Mori K."/>
        </authorList>
    </citation>
    <scope>NUCLEOTIDE SEQUENCE [LARGE SCALE GENOMIC DNA]</scope>
    <source>
        <strain evidence="4 5">JCM 14321</strain>
    </source>
</reference>
<keyword evidence="2" id="KW-1133">Transmembrane helix</keyword>
<dbReference type="Gene3D" id="1.10.3730.20">
    <property type="match status" value="2"/>
</dbReference>
<evidence type="ECO:0000313" key="5">
    <source>
        <dbReference type="Proteomes" id="UP001589667"/>
    </source>
</evidence>
<dbReference type="RefSeq" id="WP_157423040.1">
    <property type="nucleotide sequence ID" value="NZ_BAAANI010000006.1"/>
</dbReference>
<feature type="domain" description="EamA" evidence="3">
    <location>
        <begin position="152"/>
        <end position="287"/>
    </location>
</feature>